<feature type="domain" description="Nucleotidyl transferase" evidence="1">
    <location>
        <begin position="5"/>
        <end position="280"/>
    </location>
</feature>
<dbReference type="InterPro" id="IPR005835">
    <property type="entry name" value="NTP_transferase_dom"/>
</dbReference>
<dbReference type="SUPFAM" id="SSF159283">
    <property type="entry name" value="Guanosine diphospho-D-mannose pyrophosphorylase/mannose-6-phosphate isomerase linker domain"/>
    <property type="match status" value="1"/>
</dbReference>
<dbReference type="HOGENOM" id="CLU_035527_0_1_0"/>
<keyword evidence="3" id="KW-1185">Reference proteome</keyword>
<keyword evidence="2" id="KW-0548">Nucleotidyltransferase</keyword>
<dbReference type="SUPFAM" id="SSF53448">
    <property type="entry name" value="Nucleotide-diphospho-sugar transferases"/>
    <property type="match status" value="1"/>
</dbReference>
<dbReference type="Gene3D" id="3.90.550.10">
    <property type="entry name" value="Spore Coat Polysaccharide Biosynthesis Protein SpsA, Chain A"/>
    <property type="match status" value="1"/>
</dbReference>
<name>H0UN05_9BACT</name>
<evidence type="ECO:0000313" key="3">
    <source>
        <dbReference type="Proteomes" id="UP000005730"/>
    </source>
</evidence>
<dbReference type="CDD" id="cd02509">
    <property type="entry name" value="GDP-M1P_Guanylyltransferase"/>
    <property type="match status" value="1"/>
</dbReference>
<dbReference type="InterPro" id="IPR049577">
    <property type="entry name" value="GMPP_N"/>
</dbReference>
<organism evidence="2 3">
    <name type="scientific">Thermanaerovibrio velox DSM 12556</name>
    <dbReference type="NCBI Taxonomy" id="926567"/>
    <lineage>
        <taxon>Bacteria</taxon>
        <taxon>Thermotogati</taxon>
        <taxon>Synergistota</taxon>
        <taxon>Synergistia</taxon>
        <taxon>Synergistales</taxon>
        <taxon>Synergistaceae</taxon>
        <taxon>Thermanaerovibrio</taxon>
    </lineage>
</organism>
<dbReference type="eggNOG" id="COG0836">
    <property type="taxonomic scope" value="Bacteria"/>
</dbReference>
<evidence type="ECO:0000313" key="2">
    <source>
        <dbReference type="EMBL" id="EHM09284.1"/>
    </source>
</evidence>
<dbReference type="EMBL" id="CM001377">
    <property type="protein sequence ID" value="EHM09284.1"/>
    <property type="molecule type" value="Genomic_DNA"/>
</dbReference>
<dbReference type="PANTHER" id="PTHR46390:SF1">
    <property type="entry name" value="MANNOSE-1-PHOSPHATE GUANYLYLTRANSFERASE"/>
    <property type="match status" value="1"/>
</dbReference>
<evidence type="ECO:0000259" key="1">
    <source>
        <dbReference type="Pfam" id="PF00483"/>
    </source>
</evidence>
<dbReference type="RefSeq" id="WP_006582776.1">
    <property type="nucleotide sequence ID" value="NZ_CM001377.1"/>
</dbReference>
<dbReference type="STRING" id="926567.TheveDRAFT_0096"/>
<sequence>MKAHGILLAGGGGTRLWPLSRGENPKQFMPLGEGPSLLADAFRRALSRVHPSRMVAVTSQGLGWKVRSHLLETPGGELCPVIEEPCRRNTLPAVLAGVLALRDKGARDGDVVFVLPCDHVVGDQLILADAMDQAAEIALAGYLVTFGVEPGHPETGYGYIKTGEPLRGLSGHAVERFEEKPPFERAKAFLEEGGYLWNSGMFCFSLGTFMEQLELVAPSLWGLAGAGLAGLLNAYKDVEPLSFDKGLLEGSHRVAVVPLKTPWSDVGSWDSVYQVTPKDQEGNASRGSARFEGCRGCLAVSSRRRLVLMGLEDVMVVDGEDAVLVIRRGLSQRVGQVAEEEKGERARP</sequence>
<dbReference type="InterPro" id="IPR051161">
    <property type="entry name" value="Mannose-6P_isomerase_type2"/>
</dbReference>
<keyword evidence="2" id="KW-0808">Transferase</keyword>
<gene>
    <name evidence="2" type="ORF">TheveDRAFT_0096</name>
</gene>
<dbReference type="OrthoDB" id="9806359at2"/>
<accession>H0UN05</accession>
<dbReference type="AlphaFoldDB" id="H0UN05"/>
<protein>
    <submittedName>
        <fullName evidence="2">Mannose-1-phosphate guanylyltransferase</fullName>
    </submittedName>
</protein>
<proteinExistence type="predicted"/>
<dbReference type="GO" id="GO:0004475">
    <property type="term" value="F:mannose-1-phosphate guanylyltransferase (GTP) activity"/>
    <property type="evidence" value="ECO:0007669"/>
    <property type="project" value="InterPro"/>
</dbReference>
<dbReference type="Proteomes" id="UP000005730">
    <property type="component" value="Chromosome"/>
</dbReference>
<reference evidence="2 3" key="1">
    <citation type="submission" date="2011-10" db="EMBL/GenBank/DDBJ databases">
        <title>The Noncontiguous Finished genome of Thermanaerovibrio velox DSM 12556.</title>
        <authorList>
            <consortium name="US DOE Joint Genome Institute (JGI-PGF)"/>
            <person name="Lucas S."/>
            <person name="Copeland A."/>
            <person name="Lapidus A."/>
            <person name="Glavina del Rio T."/>
            <person name="Dalin E."/>
            <person name="Tice H."/>
            <person name="Bruce D."/>
            <person name="Goodwin L."/>
            <person name="Pitluck S."/>
            <person name="Peters L."/>
            <person name="Mikhailova N."/>
            <person name="Teshima H."/>
            <person name="Kyrpides N."/>
            <person name="Mavromatis K."/>
            <person name="Ivanova N."/>
            <person name="Markowitz V."/>
            <person name="Cheng J.-F."/>
            <person name="Hugenholtz P."/>
            <person name="Woyke T."/>
            <person name="Wu D."/>
            <person name="Spring S."/>
            <person name="Brambilla E.-M."/>
            <person name="Klenk H.-P."/>
            <person name="Eisen J.A."/>
        </authorList>
    </citation>
    <scope>NUCLEOTIDE SEQUENCE [LARGE SCALE GENOMIC DNA]</scope>
    <source>
        <strain evidence="2 3">DSM 12556</strain>
    </source>
</reference>
<dbReference type="InterPro" id="IPR029044">
    <property type="entry name" value="Nucleotide-diphossugar_trans"/>
</dbReference>
<dbReference type="Pfam" id="PF00483">
    <property type="entry name" value="NTP_transferase"/>
    <property type="match status" value="1"/>
</dbReference>
<dbReference type="PANTHER" id="PTHR46390">
    <property type="entry name" value="MANNOSE-1-PHOSPHATE GUANYLYLTRANSFERASE"/>
    <property type="match status" value="1"/>
</dbReference>
<dbReference type="GO" id="GO:0009298">
    <property type="term" value="P:GDP-mannose biosynthetic process"/>
    <property type="evidence" value="ECO:0007669"/>
    <property type="project" value="TreeGrafter"/>
</dbReference>